<accession>A0AAF0XWZ5</accession>
<evidence type="ECO:0000256" key="3">
    <source>
        <dbReference type="ARBA" id="ARBA00012736"/>
    </source>
</evidence>
<evidence type="ECO:0000256" key="11">
    <source>
        <dbReference type="ARBA" id="ARBA00083621"/>
    </source>
</evidence>
<evidence type="ECO:0000256" key="12">
    <source>
        <dbReference type="PROSITE-ProRule" id="PRU10052"/>
    </source>
</evidence>
<evidence type="ECO:0000256" key="8">
    <source>
        <dbReference type="ARBA" id="ARBA00023295"/>
    </source>
</evidence>
<comment type="catalytic activity">
    <reaction evidence="10">
        <text>(1,4-alpha-D-galacturonosyl)n+m + H2O = (1,4-alpha-D-galacturonosyl)n + (1,4-alpha-D-galacturonosyl)m.</text>
        <dbReference type="EC" id="3.2.1.15"/>
    </reaction>
</comment>
<proteinExistence type="inferred from homology"/>
<keyword evidence="14" id="KW-0812">Transmembrane</keyword>
<evidence type="ECO:0000256" key="5">
    <source>
        <dbReference type="ARBA" id="ARBA00022525"/>
    </source>
</evidence>
<keyword evidence="14" id="KW-0472">Membrane</keyword>
<comment type="subcellular location">
    <subcellularLocation>
        <location evidence="1">Secreted</location>
        <location evidence="1">Cell wall</location>
    </subcellularLocation>
</comment>
<keyword evidence="5" id="KW-0964">Secreted</keyword>
<name>A0AAF0XWZ5_DAUCS</name>
<dbReference type="AlphaFoldDB" id="A0AAF0XWZ5"/>
<dbReference type="InterPro" id="IPR000743">
    <property type="entry name" value="Glyco_hydro_28"/>
</dbReference>
<dbReference type="InterPro" id="IPR011050">
    <property type="entry name" value="Pectin_lyase_fold/virulence"/>
</dbReference>
<organism evidence="15 16">
    <name type="scientific">Daucus carota subsp. sativus</name>
    <name type="common">Carrot</name>
    <dbReference type="NCBI Taxonomy" id="79200"/>
    <lineage>
        <taxon>Eukaryota</taxon>
        <taxon>Viridiplantae</taxon>
        <taxon>Streptophyta</taxon>
        <taxon>Embryophyta</taxon>
        <taxon>Tracheophyta</taxon>
        <taxon>Spermatophyta</taxon>
        <taxon>Magnoliopsida</taxon>
        <taxon>eudicotyledons</taxon>
        <taxon>Gunneridae</taxon>
        <taxon>Pentapetalae</taxon>
        <taxon>asterids</taxon>
        <taxon>campanulids</taxon>
        <taxon>Apiales</taxon>
        <taxon>Apiaceae</taxon>
        <taxon>Apioideae</taxon>
        <taxon>Scandiceae</taxon>
        <taxon>Daucinae</taxon>
        <taxon>Daucus</taxon>
        <taxon>Daucus sect. Daucus</taxon>
    </lineage>
</organism>
<dbReference type="PROSITE" id="PS00502">
    <property type="entry name" value="POLYGALACTURONASE"/>
    <property type="match status" value="1"/>
</dbReference>
<keyword evidence="6" id="KW-0732">Signal</keyword>
<keyword evidence="14" id="KW-1133">Transmembrane helix</keyword>
<protein>
    <recommendedName>
        <fullName evidence="3">endo-polygalacturonase</fullName>
        <ecNumber evidence="3">3.2.1.15</ecNumber>
    </recommendedName>
    <alternativeName>
        <fullName evidence="11">Pectinase</fullName>
    </alternativeName>
</protein>
<evidence type="ECO:0000256" key="9">
    <source>
        <dbReference type="ARBA" id="ARBA00023316"/>
    </source>
</evidence>
<reference evidence="15" key="1">
    <citation type="journal article" date="2016" name="Nat. Genet.">
        <title>A high-quality carrot genome assembly provides new insights into carotenoid accumulation and asterid genome evolution.</title>
        <authorList>
            <person name="Iorizzo M."/>
            <person name="Ellison S."/>
            <person name="Senalik D."/>
            <person name="Zeng P."/>
            <person name="Satapoomin P."/>
            <person name="Huang J."/>
            <person name="Bowman M."/>
            <person name="Iovene M."/>
            <person name="Sanseverino W."/>
            <person name="Cavagnaro P."/>
            <person name="Yildiz M."/>
            <person name="Macko-Podgorni A."/>
            <person name="Moranska E."/>
            <person name="Grzebelus E."/>
            <person name="Grzebelus D."/>
            <person name="Ashrafi H."/>
            <person name="Zheng Z."/>
            <person name="Cheng S."/>
            <person name="Spooner D."/>
            <person name="Van Deynze A."/>
            <person name="Simon P."/>
        </authorList>
    </citation>
    <scope>NUCLEOTIDE SEQUENCE</scope>
    <source>
        <tissue evidence="15">Leaf</tissue>
    </source>
</reference>
<evidence type="ECO:0000256" key="14">
    <source>
        <dbReference type="SAM" id="Phobius"/>
    </source>
</evidence>
<evidence type="ECO:0000313" key="16">
    <source>
        <dbReference type="Proteomes" id="UP000077755"/>
    </source>
</evidence>
<evidence type="ECO:0000256" key="1">
    <source>
        <dbReference type="ARBA" id="ARBA00004191"/>
    </source>
</evidence>
<dbReference type="EC" id="3.2.1.15" evidence="3"/>
<evidence type="ECO:0000256" key="13">
    <source>
        <dbReference type="RuleBase" id="RU361169"/>
    </source>
</evidence>
<sequence>MAPQSYFIIVCFIIIFACCPLCLVSSHSDDGLDKFIESKRYQVTKHRSSLKIVNVDDFGAKGDASDDSEAFQKAWKEACSSDRAAFVVPSGRVYHLKPNSFLGPCRPHLSIMIYGTIKASPHRSDYKKNTNEWLVFQNLTDVVVGGGGTINGNGRKWWLHSCKINKAFPCTHAPTAVTFDGCKNMKVDNLKIRNAQQMHLSFKDCNNIKAYNLRVIAPQTSPNTDGIHITDTKNIEIYSSVVRTGDDCVSIVSGSKNIKIMDLTCGPGHGISIGSLGKGNSVDHVSNVLVDGARLSGTTNGVRIKTWQGGSGYARNIRFQNIVMHNVSNPIIIDQNYCDKNGPCPEQKSAVQVEDIIYRNIKGTSASEEAIKLDCSKSIPCRRILMQNIDLRRLGEGDSDASCVHVAGLLERDTIFPQC</sequence>
<dbReference type="GO" id="GO:0010047">
    <property type="term" value="P:fruit dehiscence"/>
    <property type="evidence" value="ECO:0007669"/>
    <property type="project" value="UniProtKB-ARBA"/>
</dbReference>
<comment type="similarity">
    <text evidence="2 13">Belongs to the glycosyl hydrolase 28 family.</text>
</comment>
<keyword evidence="8 13" id="KW-0326">Glycosidase</keyword>
<keyword evidence="7 13" id="KW-0378">Hydrolase</keyword>
<evidence type="ECO:0000256" key="7">
    <source>
        <dbReference type="ARBA" id="ARBA00022801"/>
    </source>
</evidence>
<dbReference type="GO" id="GO:0004650">
    <property type="term" value="F:polygalacturonase activity"/>
    <property type="evidence" value="ECO:0007669"/>
    <property type="project" value="UniProtKB-EC"/>
</dbReference>
<dbReference type="PANTHER" id="PTHR31375">
    <property type="match status" value="1"/>
</dbReference>
<dbReference type="InterPro" id="IPR012334">
    <property type="entry name" value="Pectin_lyas_fold"/>
</dbReference>
<feature type="active site" evidence="12">
    <location>
        <position position="269"/>
    </location>
</feature>
<dbReference type="SUPFAM" id="SSF51126">
    <property type="entry name" value="Pectin lyase-like"/>
    <property type="match status" value="1"/>
</dbReference>
<dbReference type="EMBL" id="CP093351">
    <property type="protein sequence ID" value="WOH14669.1"/>
    <property type="molecule type" value="Genomic_DNA"/>
</dbReference>
<dbReference type="FunFam" id="2.160.20.10:FF:000028">
    <property type="entry name" value="Polygalacturonase QRT2"/>
    <property type="match status" value="1"/>
</dbReference>
<evidence type="ECO:0000256" key="10">
    <source>
        <dbReference type="ARBA" id="ARBA00034074"/>
    </source>
</evidence>
<reference evidence="15" key="2">
    <citation type="submission" date="2022-03" db="EMBL/GenBank/DDBJ databases">
        <title>Draft title - Genomic analysis of global carrot germplasm unveils the trajectory of domestication and the origin of high carotenoid orange carrot.</title>
        <authorList>
            <person name="Iorizzo M."/>
            <person name="Ellison S."/>
            <person name="Senalik D."/>
            <person name="Macko-Podgorni A."/>
            <person name="Grzebelus D."/>
            <person name="Bostan H."/>
            <person name="Rolling W."/>
            <person name="Curaba J."/>
            <person name="Simon P."/>
        </authorList>
    </citation>
    <scope>NUCLEOTIDE SEQUENCE</scope>
    <source>
        <tissue evidence="15">Leaf</tissue>
    </source>
</reference>
<evidence type="ECO:0000256" key="4">
    <source>
        <dbReference type="ARBA" id="ARBA00022512"/>
    </source>
</evidence>
<evidence type="ECO:0000256" key="2">
    <source>
        <dbReference type="ARBA" id="ARBA00008834"/>
    </source>
</evidence>
<dbReference type="Pfam" id="PF00295">
    <property type="entry name" value="Glyco_hydro_28"/>
    <property type="match status" value="1"/>
</dbReference>
<dbReference type="SMART" id="SM00710">
    <property type="entry name" value="PbH1"/>
    <property type="match status" value="5"/>
</dbReference>
<gene>
    <name evidence="15" type="ORF">DCAR_0934189</name>
</gene>
<dbReference type="InterPro" id="IPR006626">
    <property type="entry name" value="PbH1"/>
</dbReference>
<evidence type="ECO:0000256" key="6">
    <source>
        <dbReference type="ARBA" id="ARBA00022729"/>
    </source>
</evidence>
<keyword evidence="9" id="KW-0961">Cell wall biogenesis/degradation</keyword>
<feature type="transmembrane region" description="Helical" evidence="14">
    <location>
        <begin position="6"/>
        <end position="24"/>
    </location>
</feature>
<dbReference type="GO" id="GO:0005975">
    <property type="term" value="P:carbohydrate metabolic process"/>
    <property type="evidence" value="ECO:0007669"/>
    <property type="project" value="InterPro"/>
</dbReference>
<keyword evidence="4" id="KW-0134">Cell wall</keyword>
<keyword evidence="16" id="KW-1185">Reference proteome</keyword>
<dbReference type="GO" id="GO:0009901">
    <property type="term" value="P:anther dehiscence"/>
    <property type="evidence" value="ECO:0007669"/>
    <property type="project" value="UniProtKB-ARBA"/>
</dbReference>
<dbReference type="Gene3D" id="2.160.20.10">
    <property type="entry name" value="Single-stranded right-handed beta-helix, Pectin lyase-like"/>
    <property type="match status" value="1"/>
</dbReference>
<dbReference type="Proteomes" id="UP000077755">
    <property type="component" value="Chromosome 9"/>
</dbReference>
<evidence type="ECO:0000313" key="15">
    <source>
        <dbReference type="EMBL" id="WOH14669.1"/>
    </source>
</evidence>
<dbReference type="GO" id="GO:0009830">
    <property type="term" value="P:cell wall modification involved in abscission"/>
    <property type="evidence" value="ECO:0007669"/>
    <property type="project" value="UniProtKB-ARBA"/>
</dbReference>